<dbReference type="Proteomes" id="UP000799537">
    <property type="component" value="Unassembled WGS sequence"/>
</dbReference>
<dbReference type="EMBL" id="ML993596">
    <property type="protein sequence ID" value="KAF2166506.1"/>
    <property type="molecule type" value="Genomic_DNA"/>
</dbReference>
<accession>A0A6A6CM41</accession>
<dbReference type="InterPro" id="IPR032675">
    <property type="entry name" value="LRR_dom_sf"/>
</dbReference>
<name>A0A6A6CM41_ZASCE</name>
<evidence type="ECO:0000256" key="1">
    <source>
        <dbReference type="ARBA" id="ARBA00022737"/>
    </source>
</evidence>
<dbReference type="PANTHER" id="PTHR22904">
    <property type="entry name" value="TPR REPEAT CONTAINING PROTEIN"/>
    <property type="match status" value="1"/>
</dbReference>
<dbReference type="PROSITE" id="PS50181">
    <property type="entry name" value="FBOX"/>
    <property type="match status" value="1"/>
</dbReference>
<gene>
    <name evidence="5" type="ORF">M409DRAFT_66547</name>
</gene>
<dbReference type="Gene3D" id="1.20.1280.50">
    <property type="match status" value="1"/>
</dbReference>
<evidence type="ECO:0000256" key="2">
    <source>
        <dbReference type="ARBA" id="ARBA00022803"/>
    </source>
</evidence>
<dbReference type="PANTHER" id="PTHR22904:SF523">
    <property type="entry name" value="STRESS-INDUCED-PHOSPHOPROTEIN 1"/>
    <property type="match status" value="1"/>
</dbReference>
<dbReference type="InterPro" id="IPR019734">
    <property type="entry name" value="TPR_rpt"/>
</dbReference>
<dbReference type="RefSeq" id="XP_033667395.1">
    <property type="nucleotide sequence ID" value="XM_033816983.1"/>
</dbReference>
<dbReference type="SUPFAM" id="SSF52047">
    <property type="entry name" value="RNI-like"/>
    <property type="match status" value="1"/>
</dbReference>
<dbReference type="GeneID" id="54570255"/>
<dbReference type="PROSITE" id="PS50005">
    <property type="entry name" value="TPR"/>
    <property type="match status" value="1"/>
</dbReference>
<feature type="domain" description="F-box" evidence="4">
    <location>
        <begin position="128"/>
        <end position="175"/>
    </location>
</feature>
<organism evidence="5 6">
    <name type="scientific">Zasmidium cellare ATCC 36951</name>
    <dbReference type="NCBI Taxonomy" id="1080233"/>
    <lineage>
        <taxon>Eukaryota</taxon>
        <taxon>Fungi</taxon>
        <taxon>Dikarya</taxon>
        <taxon>Ascomycota</taxon>
        <taxon>Pezizomycotina</taxon>
        <taxon>Dothideomycetes</taxon>
        <taxon>Dothideomycetidae</taxon>
        <taxon>Mycosphaerellales</taxon>
        <taxon>Mycosphaerellaceae</taxon>
        <taxon>Zasmidium</taxon>
    </lineage>
</organism>
<evidence type="ECO:0000256" key="3">
    <source>
        <dbReference type="PROSITE-ProRule" id="PRU00339"/>
    </source>
</evidence>
<reference evidence="5" key="1">
    <citation type="journal article" date="2020" name="Stud. Mycol.">
        <title>101 Dothideomycetes genomes: a test case for predicting lifestyles and emergence of pathogens.</title>
        <authorList>
            <person name="Haridas S."/>
            <person name="Albert R."/>
            <person name="Binder M."/>
            <person name="Bloem J."/>
            <person name="Labutti K."/>
            <person name="Salamov A."/>
            <person name="Andreopoulos B."/>
            <person name="Baker S."/>
            <person name="Barry K."/>
            <person name="Bills G."/>
            <person name="Bluhm B."/>
            <person name="Cannon C."/>
            <person name="Castanera R."/>
            <person name="Culley D."/>
            <person name="Daum C."/>
            <person name="Ezra D."/>
            <person name="Gonzalez J."/>
            <person name="Henrissat B."/>
            <person name="Kuo A."/>
            <person name="Liang C."/>
            <person name="Lipzen A."/>
            <person name="Lutzoni F."/>
            <person name="Magnuson J."/>
            <person name="Mondo S."/>
            <person name="Nolan M."/>
            <person name="Ohm R."/>
            <person name="Pangilinan J."/>
            <person name="Park H.-J."/>
            <person name="Ramirez L."/>
            <person name="Alfaro M."/>
            <person name="Sun H."/>
            <person name="Tritt A."/>
            <person name="Yoshinaga Y."/>
            <person name="Zwiers L.-H."/>
            <person name="Turgeon B."/>
            <person name="Goodwin S."/>
            <person name="Spatafora J."/>
            <person name="Crous P."/>
            <person name="Grigoriev I."/>
        </authorList>
    </citation>
    <scope>NUCLEOTIDE SEQUENCE</scope>
    <source>
        <strain evidence="5">ATCC 36951</strain>
    </source>
</reference>
<protein>
    <recommendedName>
        <fullName evidence="4">F-box domain-containing protein</fullName>
    </recommendedName>
</protein>
<evidence type="ECO:0000313" key="6">
    <source>
        <dbReference type="Proteomes" id="UP000799537"/>
    </source>
</evidence>
<dbReference type="SMART" id="SM00256">
    <property type="entry name" value="FBOX"/>
    <property type="match status" value="1"/>
</dbReference>
<proteinExistence type="predicted"/>
<dbReference type="InterPro" id="IPR036047">
    <property type="entry name" value="F-box-like_dom_sf"/>
</dbReference>
<keyword evidence="6" id="KW-1185">Reference proteome</keyword>
<keyword evidence="1" id="KW-0677">Repeat</keyword>
<dbReference type="SMART" id="SM00028">
    <property type="entry name" value="TPR"/>
    <property type="match status" value="3"/>
</dbReference>
<feature type="repeat" description="TPR" evidence="3">
    <location>
        <begin position="3"/>
        <end position="36"/>
    </location>
</feature>
<dbReference type="Pfam" id="PF12937">
    <property type="entry name" value="F-box-like"/>
    <property type="match status" value="1"/>
</dbReference>
<dbReference type="AlphaFoldDB" id="A0A6A6CM41"/>
<dbReference type="SUPFAM" id="SSF48452">
    <property type="entry name" value="TPR-like"/>
    <property type="match status" value="1"/>
</dbReference>
<dbReference type="SUPFAM" id="SSF81383">
    <property type="entry name" value="F-box domain"/>
    <property type="match status" value="1"/>
</dbReference>
<sequence length="483" mass="53910">MSAESLQREGRAAYDKGEFSKALEYYNRAVGRGNPSTKLLDSVAATHYRLGALEAALAAAKKTIQTYREDATGYLRAGQVLLKMEKESTALEIYAYGLKSIKHVGVGFEKLKKAHDDLQQQLAPQKSIDPLSVLPRELAIFILEYLNFRQRIAISRVSKGWKSFIKSEPTLWAHLDFSGARKKVRTSFISTAINAGRSKITTATLNQLWDFDKTLAALIKHCPLESLGLANTGFQGQNLVDALKKATKLREFASQTGTDIGDKTLQLILECRGSTLEVLKFSSKQTKLFFPQRLDALKLPVLTTFDFDVPEVIPYWEVLTQLVTHSPKLQSLRFLHLDIPGVPFHHATALLDNDVSNDKKQLSKLKAFYIHNAVVEGISDPFELRGRLSQLQELGITHCLSLKDEHVDILLEHGKKLQILDLRCTSITGVAVKAIVQSGGVKKLVAYDCDKIGRDAIDWARKQGLQVDFKMTSNETGGKKVRY</sequence>
<keyword evidence="2 3" id="KW-0802">TPR repeat</keyword>
<dbReference type="InterPro" id="IPR001810">
    <property type="entry name" value="F-box_dom"/>
</dbReference>
<dbReference type="InterPro" id="IPR011990">
    <property type="entry name" value="TPR-like_helical_dom_sf"/>
</dbReference>
<evidence type="ECO:0000313" key="5">
    <source>
        <dbReference type="EMBL" id="KAF2166506.1"/>
    </source>
</evidence>
<dbReference type="OrthoDB" id="629492at2759"/>
<evidence type="ECO:0000259" key="4">
    <source>
        <dbReference type="PROSITE" id="PS50181"/>
    </source>
</evidence>
<dbReference type="Gene3D" id="3.80.10.10">
    <property type="entry name" value="Ribonuclease Inhibitor"/>
    <property type="match status" value="1"/>
</dbReference>
<dbReference type="Gene3D" id="1.25.40.10">
    <property type="entry name" value="Tetratricopeptide repeat domain"/>
    <property type="match status" value="1"/>
</dbReference>
<dbReference type="GO" id="GO:0051879">
    <property type="term" value="F:Hsp90 protein binding"/>
    <property type="evidence" value="ECO:0007669"/>
    <property type="project" value="TreeGrafter"/>
</dbReference>